<dbReference type="SUPFAM" id="SSF52058">
    <property type="entry name" value="L domain-like"/>
    <property type="match status" value="1"/>
</dbReference>
<organism evidence="2 3">
    <name type="scientific">Seiridium unicorne</name>
    <dbReference type="NCBI Taxonomy" id="138068"/>
    <lineage>
        <taxon>Eukaryota</taxon>
        <taxon>Fungi</taxon>
        <taxon>Dikarya</taxon>
        <taxon>Ascomycota</taxon>
        <taxon>Pezizomycotina</taxon>
        <taxon>Sordariomycetes</taxon>
        <taxon>Xylariomycetidae</taxon>
        <taxon>Amphisphaeriales</taxon>
        <taxon>Sporocadaceae</taxon>
        <taxon>Seiridium</taxon>
    </lineage>
</organism>
<evidence type="ECO:0000313" key="2">
    <source>
        <dbReference type="EMBL" id="KAK9421439.1"/>
    </source>
</evidence>
<evidence type="ECO:0000259" key="1">
    <source>
        <dbReference type="PROSITE" id="PS50181"/>
    </source>
</evidence>
<dbReference type="Gene3D" id="3.80.10.10">
    <property type="entry name" value="Ribonuclease Inhibitor"/>
    <property type="match status" value="1"/>
</dbReference>
<proteinExistence type="predicted"/>
<name>A0ABR2V4E6_9PEZI</name>
<dbReference type="Proteomes" id="UP001408356">
    <property type="component" value="Unassembled WGS sequence"/>
</dbReference>
<keyword evidence="3" id="KW-1185">Reference proteome</keyword>
<reference evidence="2 3" key="1">
    <citation type="journal article" date="2024" name="J. Plant Pathol.">
        <title>Sequence and assembly of the genome of Seiridium unicorne, isolate CBS 538.82, causal agent of cypress canker disease.</title>
        <authorList>
            <person name="Scali E."/>
            <person name="Rocca G.D."/>
            <person name="Danti R."/>
            <person name="Garbelotto M."/>
            <person name="Barberini S."/>
            <person name="Baroncelli R."/>
            <person name="Emiliani G."/>
        </authorList>
    </citation>
    <scope>NUCLEOTIDE SEQUENCE [LARGE SCALE GENOMIC DNA]</scope>
    <source>
        <strain evidence="2 3">BM-138-508</strain>
    </source>
</reference>
<dbReference type="InterPro" id="IPR001810">
    <property type="entry name" value="F-box_dom"/>
</dbReference>
<protein>
    <recommendedName>
        <fullName evidence="1">F-box domain-containing protein</fullName>
    </recommendedName>
</protein>
<gene>
    <name evidence="2" type="ORF">SUNI508_05674</name>
</gene>
<dbReference type="InterPro" id="IPR032675">
    <property type="entry name" value="LRR_dom_sf"/>
</dbReference>
<evidence type="ECO:0000313" key="3">
    <source>
        <dbReference type="Proteomes" id="UP001408356"/>
    </source>
</evidence>
<dbReference type="Pfam" id="PF12937">
    <property type="entry name" value="F-box-like"/>
    <property type="match status" value="1"/>
</dbReference>
<dbReference type="SUPFAM" id="SSF81383">
    <property type="entry name" value="F-box domain"/>
    <property type="match status" value="1"/>
</dbReference>
<dbReference type="Gene3D" id="1.20.1280.50">
    <property type="match status" value="1"/>
</dbReference>
<dbReference type="InterPro" id="IPR036047">
    <property type="entry name" value="F-box-like_dom_sf"/>
</dbReference>
<feature type="domain" description="F-box" evidence="1">
    <location>
        <begin position="177"/>
        <end position="226"/>
    </location>
</feature>
<dbReference type="SUPFAM" id="SSF48452">
    <property type="entry name" value="TPR-like"/>
    <property type="match status" value="1"/>
</dbReference>
<sequence>MPAALTLAERLKNGQACYKSGHLIEASHHFKFVIKNCSCQAGKPNLECTCSDFLAACKNRTLDGALRTSCTCPRRAQKRCKDESHITALGSLVMVAVKAKDYKLGLVYAQNLVYLAPRDPRGYLRVGQLLRLTDKHHTALAVYQQGIGLVTRANPNHSGLQALQEQEKATRKSISQVDPLEALPSELLVLVLSYLKTRQHCRCLRVSKPWKAFMQSHAARPLWLSQHLEPSMKTPIKSIKPNMVQRYFATYPGGQLRSLRIDDCTTVPLVRSKFISVLRICPHLHHLALGGSVVIDACDLPSAEKLPKLKSLYLGPQVIVYKELLDHLVKASRDTLEELHVFNLQHQNPRSPRGLSTPDWPRLPILHTLKLEAHPGHRVDMGHIVHITPNVRTVWLDNMCYDTAEDAMVAQPPELQWPSLQRVFIKRNVLFPMRRVFPTLTEAITELVLEGPNLSPILGFPADANENTPCVGMLKISGWTQGTTPFMPRWNFPNLERLILSSRYPLTAEAMFVLIRPSIQSGTLRHLDLDPFPWEVMRCGGFRNEDATCVTALRINCLIGEVGRYVDDADETLLELVSSFPNLENLDLGPETVSTLTVGRILEAGVRNVYHTQGARLLELKEYARSMGKDVIRGPYYDIDRTRVPN</sequence>
<dbReference type="InterPro" id="IPR011990">
    <property type="entry name" value="TPR-like_helical_dom_sf"/>
</dbReference>
<dbReference type="EMBL" id="JARVKF010000179">
    <property type="protein sequence ID" value="KAK9421439.1"/>
    <property type="molecule type" value="Genomic_DNA"/>
</dbReference>
<accession>A0ABR2V4E6</accession>
<dbReference type="Gene3D" id="1.25.40.10">
    <property type="entry name" value="Tetratricopeptide repeat domain"/>
    <property type="match status" value="1"/>
</dbReference>
<dbReference type="PROSITE" id="PS50181">
    <property type="entry name" value="FBOX"/>
    <property type="match status" value="1"/>
</dbReference>
<comment type="caution">
    <text evidence="2">The sequence shown here is derived from an EMBL/GenBank/DDBJ whole genome shotgun (WGS) entry which is preliminary data.</text>
</comment>